<evidence type="ECO:0000256" key="4">
    <source>
        <dbReference type="ARBA" id="ARBA00023239"/>
    </source>
</evidence>
<dbReference type="PANTHER" id="PTHR31225">
    <property type="entry name" value="OS04G0344100 PROTEIN-RELATED"/>
    <property type="match status" value="1"/>
</dbReference>
<evidence type="ECO:0000313" key="8">
    <source>
        <dbReference type="Proteomes" id="UP000257109"/>
    </source>
</evidence>
<sequence>MKAQVELKLEEKGREVEEEEEVQCMMKKVDREPLSLLELIDHVQRLGLTYKFENDIIRALENIVSLDENDILRWWSEMGLAFVLDRLMKVYFWALGMAPDPQFIECRKLVTKMFGLVTIIDNVYDVYGTLEELQLFTDAVERFKID</sequence>
<dbReference type="GO" id="GO:0000287">
    <property type="term" value="F:magnesium ion binding"/>
    <property type="evidence" value="ECO:0007669"/>
    <property type="project" value="InterPro"/>
</dbReference>
<feature type="domain" description="Terpene synthase N-terminal" evidence="5">
    <location>
        <begin position="15"/>
        <end position="71"/>
    </location>
</feature>
<dbReference type="Pfam" id="PF03936">
    <property type="entry name" value="Terpene_synth_C"/>
    <property type="match status" value="1"/>
</dbReference>
<dbReference type="OrthoDB" id="1936865at2759"/>
<comment type="cofactor">
    <cofactor evidence="1">
        <name>Mg(2+)</name>
        <dbReference type="ChEBI" id="CHEBI:18420"/>
    </cofactor>
</comment>
<evidence type="ECO:0000256" key="2">
    <source>
        <dbReference type="ARBA" id="ARBA00022723"/>
    </source>
</evidence>
<dbReference type="InterPro" id="IPR050148">
    <property type="entry name" value="Terpene_synthase-like"/>
</dbReference>
<dbReference type="InterPro" id="IPR001906">
    <property type="entry name" value="Terpene_synth_N"/>
</dbReference>
<feature type="domain" description="Terpene synthase metal-binding" evidence="6">
    <location>
        <begin position="79"/>
        <end position="145"/>
    </location>
</feature>
<dbReference type="InterPro" id="IPR008949">
    <property type="entry name" value="Isoprenoid_synthase_dom_sf"/>
</dbReference>
<proteinExistence type="predicted"/>
<dbReference type="SUPFAM" id="SSF48576">
    <property type="entry name" value="Terpenoid synthases"/>
    <property type="match status" value="1"/>
</dbReference>
<dbReference type="GO" id="GO:0010333">
    <property type="term" value="F:terpene synthase activity"/>
    <property type="evidence" value="ECO:0007669"/>
    <property type="project" value="InterPro"/>
</dbReference>
<dbReference type="Gene3D" id="1.10.600.10">
    <property type="entry name" value="Farnesyl Diphosphate Synthase"/>
    <property type="match status" value="2"/>
</dbReference>
<evidence type="ECO:0000256" key="3">
    <source>
        <dbReference type="ARBA" id="ARBA00022842"/>
    </source>
</evidence>
<accession>A0A371E2B1</accession>
<comment type="caution">
    <text evidence="7">The sequence shown here is derived from an EMBL/GenBank/DDBJ whole genome shotgun (WGS) entry which is preliminary data.</text>
</comment>
<evidence type="ECO:0000256" key="1">
    <source>
        <dbReference type="ARBA" id="ARBA00001946"/>
    </source>
</evidence>
<dbReference type="InterPro" id="IPR008930">
    <property type="entry name" value="Terpenoid_cyclase/PrenylTrfase"/>
</dbReference>
<evidence type="ECO:0000313" key="7">
    <source>
        <dbReference type="EMBL" id="RDX60155.1"/>
    </source>
</evidence>
<dbReference type="GO" id="GO:0016114">
    <property type="term" value="P:terpenoid biosynthetic process"/>
    <property type="evidence" value="ECO:0007669"/>
    <property type="project" value="InterPro"/>
</dbReference>
<dbReference type="SUPFAM" id="SSF48239">
    <property type="entry name" value="Terpenoid cyclases/Protein prenyltransferases"/>
    <property type="match status" value="1"/>
</dbReference>
<dbReference type="STRING" id="157652.A0A371E2B1"/>
<protein>
    <submittedName>
        <fullName evidence="7">Isoprene synthase, chloroplastic</fullName>
    </submittedName>
</protein>
<dbReference type="EMBL" id="QJKJ01017079">
    <property type="protein sequence ID" value="RDX60155.1"/>
    <property type="molecule type" value="Genomic_DNA"/>
</dbReference>
<keyword evidence="8" id="KW-1185">Reference proteome</keyword>
<dbReference type="InterPro" id="IPR005630">
    <property type="entry name" value="Terpene_synthase_metal-bd"/>
</dbReference>
<dbReference type="InterPro" id="IPR036965">
    <property type="entry name" value="Terpene_synth_N_sf"/>
</dbReference>
<gene>
    <name evidence="7" type="primary">ISPS</name>
    <name evidence="7" type="ORF">CR513_61729</name>
</gene>
<organism evidence="7 8">
    <name type="scientific">Mucuna pruriens</name>
    <name type="common">Velvet bean</name>
    <name type="synonym">Dolichos pruriens</name>
    <dbReference type="NCBI Taxonomy" id="157652"/>
    <lineage>
        <taxon>Eukaryota</taxon>
        <taxon>Viridiplantae</taxon>
        <taxon>Streptophyta</taxon>
        <taxon>Embryophyta</taxon>
        <taxon>Tracheophyta</taxon>
        <taxon>Spermatophyta</taxon>
        <taxon>Magnoliopsida</taxon>
        <taxon>eudicotyledons</taxon>
        <taxon>Gunneridae</taxon>
        <taxon>Pentapetalae</taxon>
        <taxon>rosids</taxon>
        <taxon>fabids</taxon>
        <taxon>Fabales</taxon>
        <taxon>Fabaceae</taxon>
        <taxon>Papilionoideae</taxon>
        <taxon>50 kb inversion clade</taxon>
        <taxon>NPAAA clade</taxon>
        <taxon>indigoferoid/millettioid clade</taxon>
        <taxon>Phaseoleae</taxon>
        <taxon>Mucuna</taxon>
    </lineage>
</organism>
<keyword evidence="2" id="KW-0479">Metal-binding</keyword>
<keyword evidence="4" id="KW-0456">Lyase</keyword>
<dbReference type="Proteomes" id="UP000257109">
    <property type="component" value="Unassembled WGS sequence"/>
</dbReference>
<dbReference type="PANTHER" id="PTHR31225:SF98">
    <property type="entry name" value="TERPENE SYNTHASE 9-RELATED"/>
    <property type="match status" value="1"/>
</dbReference>
<dbReference type="AlphaFoldDB" id="A0A371E2B1"/>
<dbReference type="Pfam" id="PF01397">
    <property type="entry name" value="Terpene_synth"/>
    <property type="match status" value="1"/>
</dbReference>
<name>A0A371E2B1_MUCPR</name>
<reference evidence="7" key="1">
    <citation type="submission" date="2018-05" db="EMBL/GenBank/DDBJ databases">
        <title>Draft genome of Mucuna pruriens seed.</title>
        <authorList>
            <person name="Nnadi N.E."/>
            <person name="Vos R."/>
            <person name="Hasami M.H."/>
            <person name="Devisetty U.K."/>
            <person name="Aguiy J.C."/>
        </authorList>
    </citation>
    <scope>NUCLEOTIDE SEQUENCE [LARGE SCALE GENOMIC DNA]</scope>
    <source>
        <strain evidence="7">JCA_2017</strain>
    </source>
</reference>
<dbReference type="Gene3D" id="1.50.10.130">
    <property type="entry name" value="Terpene synthase, N-terminal domain"/>
    <property type="match status" value="1"/>
</dbReference>
<feature type="non-terminal residue" evidence="7">
    <location>
        <position position="1"/>
    </location>
</feature>
<keyword evidence="3" id="KW-0460">Magnesium</keyword>
<evidence type="ECO:0000259" key="6">
    <source>
        <dbReference type="Pfam" id="PF03936"/>
    </source>
</evidence>
<evidence type="ECO:0000259" key="5">
    <source>
        <dbReference type="Pfam" id="PF01397"/>
    </source>
</evidence>